<dbReference type="KEGG" id="salm:D0Y50_06840"/>
<gene>
    <name evidence="1" type="ORF">D0Y50_06840</name>
</gene>
<dbReference type="Proteomes" id="UP000262073">
    <property type="component" value="Chromosome"/>
</dbReference>
<name>A0A346NKP9_9ALTE</name>
<protein>
    <submittedName>
        <fullName evidence="1">Uncharacterized protein</fullName>
    </submittedName>
</protein>
<evidence type="ECO:0000313" key="2">
    <source>
        <dbReference type="Proteomes" id="UP000262073"/>
    </source>
</evidence>
<dbReference type="EMBL" id="CP031769">
    <property type="protein sequence ID" value="AXR06106.1"/>
    <property type="molecule type" value="Genomic_DNA"/>
</dbReference>
<keyword evidence="2" id="KW-1185">Reference proteome</keyword>
<proteinExistence type="predicted"/>
<dbReference type="AlphaFoldDB" id="A0A346NKP9"/>
<accession>A0A346NKP9</accession>
<evidence type="ECO:0000313" key="1">
    <source>
        <dbReference type="EMBL" id="AXR06106.1"/>
    </source>
</evidence>
<organism evidence="1 2">
    <name type="scientific">Salinimonas sediminis</name>
    <dbReference type="NCBI Taxonomy" id="2303538"/>
    <lineage>
        <taxon>Bacteria</taxon>
        <taxon>Pseudomonadati</taxon>
        <taxon>Pseudomonadota</taxon>
        <taxon>Gammaproteobacteria</taxon>
        <taxon>Alteromonadales</taxon>
        <taxon>Alteromonadaceae</taxon>
        <taxon>Alteromonas/Salinimonas group</taxon>
        <taxon>Salinimonas</taxon>
    </lineage>
</organism>
<reference evidence="1 2" key="1">
    <citation type="submission" date="2018-08" db="EMBL/GenBank/DDBJ databases">
        <title>Salinimonas sediminis sp. nov., a piezophilic bacterium isolated from a deep-sea sediment sample from the New Britain Trench.</title>
        <authorList>
            <person name="Cao J."/>
        </authorList>
    </citation>
    <scope>NUCLEOTIDE SEQUENCE [LARGE SCALE GENOMIC DNA]</scope>
    <source>
        <strain evidence="1 2">N102</strain>
    </source>
</reference>
<sequence>MTGGRVGELLSSKPINQEITKMKANICASLLLTAVITLPAFGAPITNGDFDSCTFDGWQKDTDGWGDISVGQDFVVTNAAGNCAGTLQIDGTGTEAFFANTLFQSIDIGSAPSLSFDITIDSLLNSSASGFIADYFVVAFGDGSGAFYNADGQLGTIIEQQINGLASFSLNIMLSEALRSMANLTLEFQLLPGVGIDGFTDGGLSSLTVDNVALNTFDVTAPTTLFLISSGLLALSLRRRKNSRGDV</sequence>